<gene>
    <name evidence="2" type="ORF">VTL71DRAFT_9002</name>
</gene>
<name>A0ABR4BTI6_9HELO</name>
<evidence type="ECO:0000313" key="3">
    <source>
        <dbReference type="Proteomes" id="UP001595075"/>
    </source>
</evidence>
<keyword evidence="3" id="KW-1185">Reference proteome</keyword>
<feature type="region of interest" description="Disordered" evidence="1">
    <location>
        <begin position="427"/>
        <end position="448"/>
    </location>
</feature>
<evidence type="ECO:0000313" key="2">
    <source>
        <dbReference type="EMBL" id="KAL2060950.1"/>
    </source>
</evidence>
<feature type="region of interest" description="Disordered" evidence="1">
    <location>
        <begin position="463"/>
        <end position="498"/>
    </location>
</feature>
<evidence type="ECO:0000256" key="1">
    <source>
        <dbReference type="SAM" id="MobiDB-lite"/>
    </source>
</evidence>
<feature type="region of interest" description="Disordered" evidence="1">
    <location>
        <begin position="378"/>
        <end position="403"/>
    </location>
</feature>
<evidence type="ECO:0008006" key="4">
    <source>
        <dbReference type="Google" id="ProtNLM"/>
    </source>
</evidence>
<reference evidence="2 3" key="1">
    <citation type="journal article" date="2024" name="Commun. Biol.">
        <title>Comparative genomic analysis of thermophilic fungi reveals convergent evolutionary adaptations and gene losses.</title>
        <authorList>
            <person name="Steindorff A.S."/>
            <person name="Aguilar-Pontes M.V."/>
            <person name="Robinson A.J."/>
            <person name="Andreopoulos B."/>
            <person name="LaButti K."/>
            <person name="Kuo A."/>
            <person name="Mondo S."/>
            <person name="Riley R."/>
            <person name="Otillar R."/>
            <person name="Haridas S."/>
            <person name="Lipzen A."/>
            <person name="Grimwood J."/>
            <person name="Schmutz J."/>
            <person name="Clum A."/>
            <person name="Reid I.D."/>
            <person name="Moisan M.C."/>
            <person name="Butler G."/>
            <person name="Nguyen T.T.M."/>
            <person name="Dewar K."/>
            <person name="Conant G."/>
            <person name="Drula E."/>
            <person name="Henrissat B."/>
            <person name="Hansel C."/>
            <person name="Singer S."/>
            <person name="Hutchinson M.I."/>
            <person name="de Vries R.P."/>
            <person name="Natvig D.O."/>
            <person name="Powell A.J."/>
            <person name="Tsang A."/>
            <person name="Grigoriev I.V."/>
        </authorList>
    </citation>
    <scope>NUCLEOTIDE SEQUENCE [LARGE SCALE GENOMIC DNA]</scope>
    <source>
        <strain evidence="2 3">CBS 494.80</strain>
    </source>
</reference>
<feature type="compositionally biased region" description="Acidic residues" evidence="1">
    <location>
        <begin position="477"/>
        <end position="487"/>
    </location>
</feature>
<comment type="caution">
    <text evidence="2">The sequence shown here is derived from an EMBL/GenBank/DDBJ whole genome shotgun (WGS) entry which is preliminary data.</text>
</comment>
<dbReference type="EMBL" id="JAZHXI010000020">
    <property type="protein sequence ID" value="KAL2060950.1"/>
    <property type="molecule type" value="Genomic_DNA"/>
</dbReference>
<feature type="compositionally biased region" description="Acidic residues" evidence="1">
    <location>
        <begin position="433"/>
        <end position="448"/>
    </location>
</feature>
<proteinExistence type="predicted"/>
<sequence length="498" mass="56030">MAHPPPPPAFLQAAAAGMQAAAAGLAGYRHVCMMEGPDPDLRLSTLRYENLLEESKRQADELKRLKFLLKKHNIEADTSLPVIIKYVPKNASTSPEEPEQKLTPCLPTEIMLRILGFALTSPEPIIDPFYKLRNQNITRVERFSRQWINIQCLSVSQVFNVEGTRILVENNRFIFTQAAALENFSRISPQLRSTVKHVTLRVVGRYYGDVARKADFSGNGGTYHDTIPEFQAHILARPDGMMKDTGIQAYCWFQVADFLKALQLPREMLSKNRPKLLPGLESMRLDLVNFCDHLPIGISSFAAVVRWHLGRILDELVVSGLPQPVEGSDEQMVLRNLLRDDGLFSSTCPAFVSIRDSIKSLPVYDYTHHVLSSKKSGKKAMKNASVLNHPEGGRPPKSTHPAGTTIWKWARDYEDEPKKWIEFDRVSGRPMSDVEEEDAGTDADDDDDFDIGPMVLPFVANGLFPPSMFNHPHTHEDEEEEEDEDVNSEGMPDLIDVD</sequence>
<accession>A0ABR4BTI6</accession>
<protein>
    <recommendedName>
        <fullName evidence="4">F-box domain-containing protein</fullName>
    </recommendedName>
</protein>
<organism evidence="2 3">
    <name type="scientific">Oculimacula yallundae</name>
    <dbReference type="NCBI Taxonomy" id="86028"/>
    <lineage>
        <taxon>Eukaryota</taxon>
        <taxon>Fungi</taxon>
        <taxon>Dikarya</taxon>
        <taxon>Ascomycota</taxon>
        <taxon>Pezizomycotina</taxon>
        <taxon>Leotiomycetes</taxon>
        <taxon>Helotiales</taxon>
        <taxon>Ploettnerulaceae</taxon>
        <taxon>Oculimacula</taxon>
    </lineage>
</organism>
<dbReference type="Proteomes" id="UP001595075">
    <property type="component" value="Unassembled WGS sequence"/>
</dbReference>